<dbReference type="OrthoDB" id="7359882at2"/>
<dbReference type="EMBL" id="PGTO01000010">
    <property type="protein sequence ID" value="RAU21375.1"/>
    <property type="molecule type" value="Genomic_DNA"/>
</dbReference>
<keyword evidence="1" id="KW-0732">Signal</keyword>
<sequence>MIKRILLCAILFLLAPPTPSWGEEACTVLFHPLTKKKDIAFALNVLKRQYPDEIPSFEDQLKERGEFKIAYVDLNLDGQKEMILLAELPTRCGNPGCDATILQRRGNKWVRIGGGLMPEFGVEVRSPPINGWRYLTYCETRDDTTLVYDPKLDSYHESPELNRKIADGRPYCRAVTCTHGHDCPPEYYAPPPPPCR</sequence>
<reference evidence="2 3" key="1">
    <citation type="submission" date="2017-11" db="EMBL/GenBank/DDBJ databases">
        <title>Draft genome sequence of magnetotactic bacterium Magnetospirillum kuznetsovii LBB-42.</title>
        <authorList>
            <person name="Grouzdev D.S."/>
            <person name="Rysina M.S."/>
            <person name="Baslerov R.V."/>
            <person name="Koziaeva V."/>
        </authorList>
    </citation>
    <scope>NUCLEOTIDE SEQUENCE [LARGE SCALE GENOMIC DNA]</scope>
    <source>
        <strain evidence="2 3">LBB-42</strain>
    </source>
</reference>
<evidence type="ECO:0008006" key="4">
    <source>
        <dbReference type="Google" id="ProtNLM"/>
    </source>
</evidence>
<keyword evidence="3" id="KW-1185">Reference proteome</keyword>
<feature type="signal peptide" evidence="1">
    <location>
        <begin position="1"/>
        <end position="22"/>
    </location>
</feature>
<dbReference type="Proteomes" id="UP000251075">
    <property type="component" value="Unassembled WGS sequence"/>
</dbReference>
<feature type="chain" id="PRO_5016670167" description="Lipoprotein" evidence="1">
    <location>
        <begin position="23"/>
        <end position="196"/>
    </location>
</feature>
<evidence type="ECO:0000256" key="1">
    <source>
        <dbReference type="SAM" id="SignalP"/>
    </source>
</evidence>
<accession>A0A364NWU8</accession>
<comment type="caution">
    <text evidence="2">The sequence shown here is derived from an EMBL/GenBank/DDBJ whole genome shotgun (WGS) entry which is preliminary data.</text>
</comment>
<dbReference type="RefSeq" id="WP_112145426.1">
    <property type="nucleotide sequence ID" value="NZ_PGTO01000010.1"/>
</dbReference>
<organism evidence="2 3">
    <name type="scientific">Paramagnetospirillum kuznetsovii</name>
    <dbReference type="NCBI Taxonomy" id="2053833"/>
    <lineage>
        <taxon>Bacteria</taxon>
        <taxon>Pseudomonadati</taxon>
        <taxon>Pseudomonadota</taxon>
        <taxon>Alphaproteobacteria</taxon>
        <taxon>Rhodospirillales</taxon>
        <taxon>Magnetospirillaceae</taxon>
        <taxon>Paramagnetospirillum</taxon>
    </lineage>
</organism>
<name>A0A364NWU8_9PROT</name>
<dbReference type="AlphaFoldDB" id="A0A364NWU8"/>
<evidence type="ECO:0000313" key="2">
    <source>
        <dbReference type="EMBL" id="RAU21375.1"/>
    </source>
</evidence>
<gene>
    <name evidence="2" type="ORF">CU669_13145</name>
</gene>
<evidence type="ECO:0000313" key="3">
    <source>
        <dbReference type="Proteomes" id="UP000251075"/>
    </source>
</evidence>
<proteinExistence type="predicted"/>
<protein>
    <recommendedName>
        <fullName evidence="4">Lipoprotein</fullName>
    </recommendedName>
</protein>